<keyword evidence="2" id="KW-1185">Reference proteome</keyword>
<organism evidence="1 2">
    <name type="scientific">Trapa incisa</name>
    <dbReference type="NCBI Taxonomy" id="236973"/>
    <lineage>
        <taxon>Eukaryota</taxon>
        <taxon>Viridiplantae</taxon>
        <taxon>Streptophyta</taxon>
        <taxon>Embryophyta</taxon>
        <taxon>Tracheophyta</taxon>
        <taxon>Spermatophyta</taxon>
        <taxon>Magnoliopsida</taxon>
        <taxon>eudicotyledons</taxon>
        <taxon>Gunneridae</taxon>
        <taxon>Pentapetalae</taxon>
        <taxon>rosids</taxon>
        <taxon>malvids</taxon>
        <taxon>Myrtales</taxon>
        <taxon>Lythraceae</taxon>
        <taxon>Trapa</taxon>
    </lineage>
</organism>
<name>A0AAN7KD45_9MYRT</name>
<protein>
    <submittedName>
        <fullName evidence="1">Uncharacterized protein</fullName>
    </submittedName>
</protein>
<dbReference type="EMBL" id="JAXIOK010000009">
    <property type="protein sequence ID" value="KAK4761692.1"/>
    <property type="molecule type" value="Genomic_DNA"/>
</dbReference>
<dbReference type="AlphaFoldDB" id="A0AAN7KD45"/>
<reference evidence="1 2" key="1">
    <citation type="journal article" date="2023" name="Hortic Res">
        <title>Pangenome of water caltrop reveals structural variations and asymmetric subgenome divergence after allopolyploidization.</title>
        <authorList>
            <person name="Zhang X."/>
            <person name="Chen Y."/>
            <person name="Wang L."/>
            <person name="Yuan Y."/>
            <person name="Fang M."/>
            <person name="Shi L."/>
            <person name="Lu R."/>
            <person name="Comes H.P."/>
            <person name="Ma Y."/>
            <person name="Chen Y."/>
            <person name="Huang G."/>
            <person name="Zhou Y."/>
            <person name="Zheng Z."/>
            <person name="Qiu Y."/>
        </authorList>
    </citation>
    <scope>NUCLEOTIDE SEQUENCE [LARGE SCALE GENOMIC DNA]</scope>
    <source>
        <tissue evidence="1">Roots</tissue>
    </source>
</reference>
<gene>
    <name evidence="1" type="ORF">SAY87_029576</name>
</gene>
<proteinExistence type="predicted"/>
<comment type="caution">
    <text evidence="1">The sequence shown here is derived from an EMBL/GenBank/DDBJ whole genome shotgun (WGS) entry which is preliminary data.</text>
</comment>
<dbReference type="Proteomes" id="UP001345219">
    <property type="component" value="Chromosome 23"/>
</dbReference>
<sequence>MILIAYSVYYGRALYFKNAVASLQASPLIDSTYNHPICLHLLSSFMFDGITKVVIISINACNDINHVQVLAYMLCDVCFGGREVCKSNVSQASINIIYTEP</sequence>
<evidence type="ECO:0000313" key="2">
    <source>
        <dbReference type="Proteomes" id="UP001345219"/>
    </source>
</evidence>
<evidence type="ECO:0000313" key="1">
    <source>
        <dbReference type="EMBL" id="KAK4761692.1"/>
    </source>
</evidence>
<accession>A0AAN7KD45</accession>